<keyword evidence="6" id="KW-0547">Nucleotide-binding</keyword>
<keyword evidence="6" id="KW-0347">Helicase</keyword>
<evidence type="ECO:0000313" key="7">
    <source>
        <dbReference type="Proteomes" id="UP000256779"/>
    </source>
</evidence>
<dbReference type="GO" id="GO:0005524">
    <property type="term" value="F:ATP binding"/>
    <property type="evidence" value="ECO:0007669"/>
    <property type="project" value="InterPro"/>
</dbReference>
<evidence type="ECO:0000259" key="5">
    <source>
        <dbReference type="PROSITE" id="PS51194"/>
    </source>
</evidence>
<dbReference type="Pfam" id="PF00176">
    <property type="entry name" value="SNF2-rel_dom"/>
    <property type="match status" value="1"/>
</dbReference>
<accession>A0A3D9L0F8</accession>
<dbReference type="Gene3D" id="3.40.50.10810">
    <property type="entry name" value="Tandem AAA-ATPase domain"/>
    <property type="match status" value="1"/>
</dbReference>
<dbReference type="AlphaFoldDB" id="A0A3D9L0F8"/>
<dbReference type="CDD" id="cd18012">
    <property type="entry name" value="DEXQc_arch_SWI2_SNF2"/>
    <property type="match status" value="1"/>
</dbReference>
<feature type="domain" description="Helicase C-terminal" evidence="5">
    <location>
        <begin position="1076"/>
        <end position="1233"/>
    </location>
</feature>
<dbReference type="Gene3D" id="3.40.50.300">
    <property type="entry name" value="P-loop containing nucleotide triphosphate hydrolases"/>
    <property type="match status" value="1"/>
</dbReference>
<dbReference type="Proteomes" id="UP000256779">
    <property type="component" value="Unassembled WGS sequence"/>
</dbReference>
<dbReference type="SMART" id="SM00490">
    <property type="entry name" value="HELICc"/>
    <property type="match status" value="1"/>
</dbReference>
<dbReference type="InterPro" id="IPR007527">
    <property type="entry name" value="Znf_SWIM"/>
</dbReference>
<dbReference type="PROSITE" id="PS50966">
    <property type="entry name" value="ZF_SWIM"/>
    <property type="match status" value="1"/>
</dbReference>
<proteinExistence type="predicted"/>
<organism evidence="6 7">
    <name type="scientific">Marinoscillum furvescens DSM 4134</name>
    <dbReference type="NCBI Taxonomy" id="1122208"/>
    <lineage>
        <taxon>Bacteria</taxon>
        <taxon>Pseudomonadati</taxon>
        <taxon>Bacteroidota</taxon>
        <taxon>Cytophagia</taxon>
        <taxon>Cytophagales</taxon>
        <taxon>Reichenbachiellaceae</taxon>
        <taxon>Marinoscillum</taxon>
    </lineage>
</organism>
<dbReference type="PROSITE" id="PS51192">
    <property type="entry name" value="HELICASE_ATP_BIND_1"/>
    <property type="match status" value="1"/>
</dbReference>
<evidence type="ECO:0000259" key="4">
    <source>
        <dbReference type="PROSITE" id="PS51192"/>
    </source>
</evidence>
<dbReference type="InterPro" id="IPR038718">
    <property type="entry name" value="SNF2-like_sf"/>
</dbReference>
<evidence type="ECO:0000313" key="6">
    <source>
        <dbReference type="EMBL" id="RED94346.1"/>
    </source>
</evidence>
<protein>
    <submittedName>
        <fullName evidence="6">SNF2 family DNA or RNA helicase</fullName>
    </submittedName>
</protein>
<dbReference type="GO" id="GO:0008270">
    <property type="term" value="F:zinc ion binding"/>
    <property type="evidence" value="ECO:0007669"/>
    <property type="project" value="UniProtKB-KW"/>
</dbReference>
<dbReference type="InterPro" id="IPR014001">
    <property type="entry name" value="Helicase_ATP-bd"/>
</dbReference>
<dbReference type="EMBL" id="QREG01000021">
    <property type="protein sequence ID" value="RED94346.1"/>
    <property type="molecule type" value="Genomic_DNA"/>
</dbReference>
<keyword evidence="2" id="KW-0479">Metal-binding</keyword>
<dbReference type="OrthoDB" id="9760715at2"/>
<feature type="domain" description="SWIM-type" evidence="3">
    <location>
        <begin position="55"/>
        <end position="90"/>
    </location>
</feature>
<dbReference type="RefSeq" id="WP_147303020.1">
    <property type="nucleotide sequence ID" value="NZ_QREG01000021.1"/>
</dbReference>
<dbReference type="InterPro" id="IPR000330">
    <property type="entry name" value="SNF2_N"/>
</dbReference>
<keyword evidence="7" id="KW-1185">Reference proteome</keyword>
<dbReference type="InterPro" id="IPR027417">
    <property type="entry name" value="P-loop_NTPase"/>
</dbReference>
<dbReference type="InterPro" id="IPR001650">
    <property type="entry name" value="Helicase_C-like"/>
</dbReference>
<keyword evidence="2" id="KW-0862">Zinc</keyword>
<dbReference type="PANTHER" id="PTHR10799">
    <property type="entry name" value="SNF2/RAD54 HELICASE FAMILY"/>
    <property type="match status" value="1"/>
</dbReference>
<evidence type="ECO:0000256" key="1">
    <source>
        <dbReference type="ARBA" id="ARBA00022801"/>
    </source>
</evidence>
<keyword evidence="2" id="KW-0863">Zinc-finger</keyword>
<dbReference type="SMART" id="SM00487">
    <property type="entry name" value="DEXDc"/>
    <property type="match status" value="1"/>
</dbReference>
<feature type="domain" description="Helicase ATP-binding" evidence="4">
    <location>
        <begin position="794"/>
        <end position="952"/>
    </location>
</feature>
<name>A0A3D9L0F8_MARFU</name>
<evidence type="ECO:0000259" key="3">
    <source>
        <dbReference type="PROSITE" id="PS50966"/>
    </source>
</evidence>
<dbReference type="InterPro" id="IPR049730">
    <property type="entry name" value="SNF2/RAD54-like_C"/>
</dbReference>
<dbReference type="PROSITE" id="PS51194">
    <property type="entry name" value="HELICASE_CTER"/>
    <property type="match status" value="1"/>
</dbReference>
<keyword evidence="6" id="KW-0067">ATP-binding</keyword>
<comment type="caution">
    <text evidence="6">The sequence shown here is derived from an EMBL/GenBank/DDBJ whole genome shotgun (WGS) entry which is preliminary data.</text>
</comment>
<dbReference type="GO" id="GO:0016787">
    <property type="term" value="F:hydrolase activity"/>
    <property type="evidence" value="ECO:0007669"/>
    <property type="project" value="UniProtKB-KW"/>
</dbReference>
<dbReference type="CDD" id="cd18793">
    <property type="entry name" value="SF2_C_SNF"/>
    <property type="match status" value="1"/>
</dbReference>
<dbReference type="SUPFAM" id="SSF52540">
    <property type="entry name" value="P-loop containing nucleoside triphosphate hydrolases"/>
    <property type="match status" value="2"/>
</dbReference>
<sequence>MSLKREILDQLGKLPSVIKSRGESIYNAGWMEATYYEVSGEQFEFEVKGKVESFYHVKLNFSPTKHSCECVYYHNEGECKHIAACLHYLVVSHGAEEYERAASKKAIQQPIQVVPTEDAIDPKALLEPLITTTRKEDYDYTVSLHADELRVMLSSKWKFVNEQDVSVGVKWHDGAYWLACSNKSCHNNCDHIQWLIAYILRFRTRNLLLDLRAEAYHQRNENFLFQSGLSLREGEQIQDLLDTFVIGEDVRFFPKGRLKGVTQVGHMVRHLHEDVLGGIRDIRQKEALLVGGRREENAERRVPAFVWVLNQNEQSLQRVIAVKGKPNKANTKLSSHLEVLKSPGDLSLESGAGIKEGFYQAEKINSIAVLDKQRQQLSEMFHLVNGFFEATPHVFHYVYSVDSAMFGSVENFRLSELQPLNHLEQEVKLKFRFFQEEDLFTLKSYLETANRGLIEVSSDMELFDQMLVRYMGTDLYLINSMKEAQALSGLLQSGVFRTTRQGLSDFIEQVLQPVAEQFPVEIEDGIPYIAYKDIKPMEQRLYLSELNQFVMLRPAVLYEGGREVNVMEDHEVTTHDGQDLVVFERNKEYEDELVQKVAALHPAFHINTQQSFFHLSHKELVKGHWFLHAFDQLKDMGVRVFGLNDLKNLKFSPHRAKVNVSFKSNQDWFETAIDVAFGNTKVKLNDVRKAIERNSSYVELSDGTLGILPEEWLQKFGKIFRTAAVDKGTVKISKTNFNAVDDLVTEDEHPEIFEEIKEKKARLESFSEIEQVQQPKTLRAELRDYQQSGLNWLNFLREYGWGGILADDMGLGKTLQALALICLELEQNPDKPNLVIAPTTLLFNWKAEIEKFAPGLDYFIHHGQRYDSVDDFRNHQVVLTSYGIAVNDIALLNKIDFNLIIADESQAIKNLNSKRHKALIKLNGRVRIAMSGTPIENNVYELYAQMRFVNPGFFQGISTFKEHYAAAIERDNNPDLISELRKKIKPFILRRTKEQVLTELPDKTEEYLYCEMSAGQRKVYDAFRNEYRDYLMEKFDEEGLEKSQMYVLEGLTRLRQICDSPQLIQREGLTETSSAKLDELLSHVMEKTGKHKILVFSQFVKMLKLVEQKFVENKISYEYLDGQTNVKSREQKVRRFQEDDDCRVFLISLKAGGTGLNLTSADYVYILDPWWNPAVENQAIDRCYRMGQKKSVFAYRMICKGTVEEKIIALQDRKRELSNDIVGTGDGMMKKLSQEDIEELFS</sequence>
<reference evidence="6 7" key="1">
    <citation type="submission" date="2018-07" db="EMBL/GenBank/DDBJ databases">
        <title>Genomic Encyclopedia of Type Strains, Phase IV (KMG-IV): sequencing the most valuable type-strain genomes for metagenomic binning, comparative biology and taxonomic classification.</title>
        <authorList>
            <person name="Goeker M."/>
        </authorList>
    </citation>
    <scope>NUCLEOTIDE SEQUENCE [LARGE SCALE GENOMIC DNA]</scope>
    <source>
        <strain evidence="6 7">DSM 4134</strain>
    </source>
</reference>
<keyword evidence="1" id="KW-0378">Hydrolase</keyword>
<dbReference type="Pfam" id="PF00271">
    <property type="entry name" value="Helicase_C"/>
    <property type="match status" value="1"/>
</dbReference>
<dbReference type="GO" id="GO:0004386">
    <property type="term" value="F:helicase activity"/>
    <property type="evidence" value="ECO:0007669"/>
    <property type="project" value="UniProtKB-KW"/>
</dbReference>
<evidence type="ECO:0000256" key="2">
    <source>
        <dbReference type="PROSITE-ProRule" id="PRU00325"/>
    </source>
</evidence>
<gene>
    <name evidence="6" type="ORF">C7460_12133</name>
</gene>